<keyword evidence="3" id="KW-1185">Reference proteome</keyword>
<keyword evidence="1" id="KW-0472">Membrane</keyword>
<accession>A0ABD5QGE3</accession>
<dbReference type="Pfam" id="PF04307">
    <property type="entry name" value="YdjM"/>
    <property type="match status" value="1"/>
</dbReference>
<dbReference type="AlphaFoldDB" id="A0ABD5QGE3"/>
<proteinExistence type="predicted"/>
<evidence type="ECO:0000256" key="1">
    <source>
        <dbReference type="SAM" id="Phobius"/>
    </source>
</evidence>
<dbReference type="GO" id="GO:0016787">
    <property type="term" value="F:hydrolase activity"/>
    <property type="evidence" value="ECO:0007669"/>
    <property type="project" value="UniProtKB-KW"/>
</dbReference>
<dbReference type="Proteomes" id="UP001595925">
    <property type="component" value="Unassembled WGS sequence"/>
</dbReference>
<sequence>MDFFTHLFLPIAVVYVLRSELFEHPLAFALAGFAILPDADKIVAVPGGLHSAVTLVPIALVVVGVERGVSGRLRYAPVAVALLYSHLLIDIIDGNFVMLFAPLLETGIQLGYPGDVVLGGEWPIVIQGELLSVAIQEPRPVPGGRGGPGTYAFLKKYGVLSMLVFVLVVSPRFTRE</sequence>
<protein>
    <submittedName>
        <fullName evidence="2">Metal-dependent hydrolase</fullName>
    </submittedName>
</protein>
<organism evidence="2 3">
    <name type="scientific">Saliphagus infecundisoli</name>
    <dbReference type="NCBI Taxonomy" id="1849069"/>
    <lineage>
        <taxon>Archaea</taxon>
        <taxon>Methanobacteriati</taxon>
        <taxon>Methanobacteriota</taxon>
        <taxon>Stenosarchaea group</taxon>
        <taxon>Halobacteria</taxon>
        <taxon>Halobacteriales</taxon>
        <taxon>Natrialbaceae</taxon>
        <taxon>Saliphagus</taxon>
    </lineage>
</organism>
<gene>
    <name evidence="2" type="ORF">ACFPFO_14125</name>
</gene>
<evidence type="ECO:0000313" key="3">
    <source>
        <dbReference type="Proteomes" id="UP001595925"/>
    </source>
</evidence>
<comment type="caution">
    <text evidence="2">The sequence shown here is derived from an EMBL/GenBank/DDBJ whole genome shotgun (WGS) entry which is preliminary data.</text>
</comment>
<feature type="transmembrane region" description="Helical" evidence="1">
    <location>
        <begin position="75"/>
        <end position="101"/>
    </location>
</feature>
<evidence type="ECO:0000313" key="2">
    <source>
        <dbReference type="EMBL" id="MFC4988881.1"/>
    </source>
</evidence>
<name>A0ABD5QGE3_9EURY</name>
<feature type="transmembrane region" description="Helical" evidence="1">
    <location>
        <begin position="42"/>
        <end position="63"/>
    </location>
</feature>
<dbReference type="EMBL" id="JBHSJG010000037">
    <property type="protein sequence ID" value="MFC4988881.1"/>
    <property type="molecule type" value="Genomic_DNA"/>
</dbReference>
<keyword evidence="2" id="KW-0378">Hydrolase</keyword>
<dbReference type="InterPro" id="IPR007404">
    <property type="entry name" value="YdjM-like"/>
</dbReference>
<feature type="transmembrane region" description="Helical" evidence="1">
    <location>
        <begin position="157"/>
        <end position="174"/>
    </location>
</feature>
<dbReference type="RefSeq" id="WP_224830038.1">
    <property type="nucleotide sequence ID" value="NZ_JAIVEF010000035.1"/>
</dbReference>
<keyword evidence="1" id="KW-1133">Transmembrane helix</keyword>
<reference evidence="2 3" key="1">
    <citation type="journal article" date="2019" name="Int. J. Syst. Evol. Microbiol.">
        <title>The Global Catalogue of Microorganisms (GCM) 10K type strain sequencing project: providing services to taxonomists for standard genome sequencing and annotation.</title>
        <authorList>
            <consortium name="The Broad Institute Genomics Platform"/>
            <consortium name="The Broad Institute Genome Sequencing Center for Infectious Disease"/>
            <person name="Wu L."/>
            <person name="Ma J."/>
        </authorList>
    </citation>
    <scope>NUCLEOTIDE SEQUENCE [LARGE SCALE GENOMIC DNA]</scope>
    <source>
        <strain evidence="2 3">CGMCC 1.15824</strain>
    </source>
</reference>
<keyword evidence="1" id="KW-0812">Transmembrane</keyword>